<organism evidence="3 4">
    <name type="scientific">Toxoplasma gondii p89</name>
    <dbReference type="NCBI Taxonomy" id="943119"/>
    <lineage>
        <taxon>Eukaryota</taxon>
        <taxon>Sar</taxon>
        <taxon>Alveolata</taxon>
        <taxon>Apicomplexa</taxon>
        <taxon>Conoidasida</taxon>
        <taxon>Coccidia</taxon>
        <taxon>Eucoccidiorida</taxon>
        <taxon>Eimeriorina</taxon>
        <taxon>Sarcocystidae</taxon>
        <taxon>Toxoplasma</taxon>
    </lineage>
</organism>
<dbReference type="VEuPathDB" id="ToxoDB:TGP89_212860A"/>
<sequence length="144" mass="15985">MSVTAAWLLAFCGLQFLLAVVAAFSEHFKRDFFQEILRGEFVSRTRAAPQRCSTRERSCVSDARGGRPCISGSQPSPQRGGHFRRLEFLLLQMCSTWLFSVSGVVFLAFPRAIWPSAICALAPQAYLSLGSTPCGIWSRFLVAF</sequence>
<feature type="signal peptide" evidence="2">
    <location>
        <begin position="1"/>
        <end position="23"/>
    </location>
</feature>
<reference evidence="3 4" key="1">
    <citation type="submission" date="2014-03" db="EMBL/GenBank/DDBJ databases">
        <authorList>
            <person name="Sibley D."/>
            <person name="Venepally P."/>
            <person name="Karamycheva S."/>
            <person name="Hadjithomas M."/>
            <person name="Khan A."/>
            <person name="Brunk B."/>
            <person name="Roos D."/>
            <person name="Caler E."/>
            <person name="Lorenzi H."/>
        </authorList>
    </citation>
    <scope>NUCLEOTIDE SEQUENCE [LARGE SCALE GENOMIC DNA]</scope>
    <source>
        <strain evidence="4">p89</strain>
    </source>
</reference>
<comment type="caution">
    <text evidence="3">The sequence shown here is derived from an EMBL/GenBank/DDBJ whole genome shotgun (WGS) entry which is preliminary data.</text>
</comment>
<keyword evidence="1 3" id="KW-0812">Transmembrane</keyword>
<feature type="transmembrane region" description="Helical" evidence="1">
    <location>
        <begin position="89"/>
        <end position="109"/>
    </location>
</feature>
<accession>A0A086KIA5</accession>
<evidence type="ECO:0000256" key="1">
    <source>
        <dbReference type="SAM" id="Phobius"/>
    </source>
</evidence>
<keyword evidence="1" id="KW-0472">Membrane</keyword>
<dbReference type="AlphaFoldDB" id="A0A086KIA5"/>
<dbReference type="Proteomes" id="UP000028828">
    <property type="component" value="Unassembled WGS sequence"/>
</dbReference>
<protein>
    <submittedName>
        <fullName evidence="3">Putative transmembrane protein</fullName>
    </submittedName>
</protein>
<keyword evidence="1" id="KW-1133">Transmembrane helix</keyword>
<name>A0A086KIA5_TOXGO</name>
<keyword evidence="2" id="KW-0732">Signal</keyword>
<proteinExistence type="predicted"/>
<evidence type="ECO:0000256" key="2">
    <source>
        <dbReference type="SAM" id="SignalP"/>
    </source>
</evidence>
<dbReference type="EMBL" id="AEYI02000875">
    <property type="protein sequence ID" value="KFG44123.1"/>
    <property type="molecule type" value="Genomic_DNA"/>
</dbReference>
<feature type="chain" id="PRO_5001809174" evidence="2">
    <location>
        <begin position="24"/>
        <end position="144"/>
    </location>
</feature>
<gene>
    <name evidence="3" type="ORF">TGP89_212860A</name>
</gene>
<evidence type="ECO:0000313" key="4">
    <source>
        <dbReference type="Proteomes" id="UP000028828"/>
    </source>
</evidence>
<evidence type="ECO:0000313" key="3">
    <source>
        <dbReference type="EMBL" id="KFG44123.1"/>
    </source>
</evidence>